<evidence type="ECO:0000313" key="6">
    <source>
        <dbReference type="Proteomes" id="UP000189818"/>
    </source>
</evidence>
<dbReference type="SUPFAM" id="SSF51197">
    <property type="entry name" value="Clavaminate synthase-like"/>
    <property type="match status" value="1"/>
</dbReference>
<dbReference type="GO" id="GO:0051213">
    <property type="term" value="F:dioxygenase activity"/>
    <property type="evidence" value="ECO:0007669"/>
    <property type="project" value="UniProtKB-KW"/>
</dbReference>
<keyword evidence="2" id="KW-0223">Dioxygenase</keyword>
<dbReference type="AlphaFoldDB" id="A0A1T5DDB8"/>
<evidence type="ECO:0000256" key="1">
    <source>
        <dbReference type="ARBA" id="ARBA00007730"/>
    </source>
</evidence>
<gene>
    <name evidence="5" type="ORF">SAMN06295920_105100</name>
</gene>
<dbReference type="SUPFAM" id="SSF48452">
    <property type="entry name" value="TPR-like"/>
    <property type="match status" value="1"/>
</dbReference>
<dbReference type="RefSeq" id="WP_079648484.1">
    <property type="nucleotide sequence ID" value="NZ_FUYM01000005.1"/>
</dbReference>
<reference evidence="6" key="1">
    <citation type="submission" date="2017-02" db="EMBL/GenBank/DDBJ databases">
        <authorList>
            <person name="Varghese N."/>
            <person name="Submissions S."/>
        </authorList>
    </citation>
    <scope>NUCLEOTIDE SEQUENCE [LARGE SCALE GENOMIC DNA]</scope>
    <source>
        <strain evidence="6">UM2</strain>
    </source>
</reference>
<organism evidence="5 6">
    <name type="scientific">Rhizorhabdus histidinilytica</name>
    <dbReference type="NCBI Taxonomy" id="439228"/>
    <lineage>
        <taxon>Bacteria</taxon>
        <taxon>Pseudomonadati</taxon>
        <taxon>Pseudomonadota</taxon>
        <taxon>Alphaproteobacteria</taxon>
        <taxon>Sphingomonadales</taxon>
        <taxon>Sphingomonadaceae</taxon>
        <taxon>Rhizorhabdus</taxon>
    </lineage>
</organism>
<feature type="domain" description="Aspartyl/asparaginy/proline hydroxylase" evidence="4">
    <location>
        <begin position="232"/>
        <end position="363"/>
    </location>
</feature>
<dbReference type="Gene3D" id="1.25.40.10">
    <property type="entry name" value="Tetratricopeptide repeat domain"/>
    <property type="match status" value="1"/>
</dbReference>
<proteinExistence type="inferred from homology"/>
<dbReference type="PANTHER" id="PTHR46332:SF5">
    <property type="entry name" value="ASPARTATE BETA-HYDROXYLASE DOMAIN CONTAINING 2"/>
    <property type="match status" value="1"/>
</dbReference>
<dbReference type="OrthoDB" id="21665at2"/>
<accession>A0A1T5DDB8</accession>
<evidence type="ECO:0000259" key="4">
    <source>
        <dbReference type="Pfam" id="PF05118"/>
    </source>
</evidence>
<name>A0A1T5DDB8_9SPHN</name>
<dbReference type="Proteomes" id="UP000189818">
    <property type="component" value="Unassembled WGS sequence"/>
</dbReference>
<dbReference type="EMBL" id="FUYM01000005">
    <property type="protein sequence ID" value="SKB69513.1"/>
    <property type="molecule type" value="Genomic_DNA"/>
</dbReference>
<protein>
    <submittedName>
        <fullName evidence="5">Aspartyl/asparaginyl beta-hydroxylase, cupin superfamily</fullName>
    </submittedName>
</protein>
<dbReference type="InterPro" id="IPR011990">
    <property type="entry name" value="TPR-like_helical_dom_sf"/>
</dbReference>
<keyword evidence="6" id="KW-1185">Reference proteome</keyword>
<dbReference type="Pfam" id="PF05118">
    <property type="entry name" value="Asp_Arg_Hydrox"/>
    <property type="match status" value="1"/>
</dbReference>
<dbReference type="InterPro" id="IPR007803">
    <property type="entry name" value="Asp/Arg/Pro-Hydrxlase"/>
</dbReference>
<evidence type="ECO:0000256" key="3">
    <source>
        <dbReference type="ARBA" id="ARBA00023002"/>
    </source>
</evidence>
<sequence>MASSSPSAELQRSADAAAARGALGEALALLDRAAAIEPGSFDLHLKRAALHRAARNPAAALDAVGAALAVSPLDFMALMLRAGLKEQLGQDDAGEAYGQALAQKPASIANPQLAAAVQRGEEVRDRWIAARDARLVAAMAAAEAQADGEEAARIARFRSNALRRTRVWHAEPTHFHFPGLVEREFHDRSLFPWLAELEAATDVVQAEFEAVAAAERAELVPYIQYPDGAPLAQWKALNHNRDWTAIHLWQYGRRIEANARHCPRTMALIAGFPQPRIGGCSPNAMFSLLAPGTSIPPHHGVANTRLVCHLPLIVPDGCRFRVGAETRPWKRGEAWVFDDTIEHEATNPSDALRVILIIDVWHPGLSAAEQAAVTALLEAESGVVAQGL</sequence>
<dbReference type="InterPro" id="IPR051821">
    <property type="entry name" value="Asp/Asn_beta-hydroxylase"/>
</dbReference>
<evidence type="ECO:0000256" key="2">
    <source>
        <dbReference type="ARBA" id="ARBA00022964"/>
    </source>
</evidence>
<dbReference type="GO" id="GO:0016020">
    <property type="term" value="C:membrane"/>
    <property type="evidence" value="ECO:0007669"/>
    <property type="project" value="TreeGrafter"/>
</dbReference>
<dbReference type="PANTHER" id="PTHR46332">
    <property type="entry name" value="ASPARTATE BETA-HYDROXYLASE DOMAIN-CONTAINING PROTEIN 2"/>
    <property type="match status" value="1"/>
</dbReference>
<keyword evidence="3" id="KW-0560">Oxidoreductase</keyword>
<evidence type="ECO:0000313" key="5">
    <source>
        <dbReference type="EMBL" id="SKB69513.1"/>
    </source>
</evidence>
<comment type="similarity">
    <text evidence="1">Belongs to the aspartyl/asparaginyl beta-hydroxylase family.</text>
</comment>
<dbReference type="Gene3D" id="2.60.120.330">
    <property type="entry name" value="B-lactam Antibiotic, Isopenicillin N Synthase, Chain"/>
    <property type="match status" value="1"/>
</dbReference>
<dbReference type="STRING" id="439228.SAMN06295920_105100"/>
<dbReference type="InterPro" id="IPR027443">
    <property type="entry name" value="IPNS-like_sf"/>
</dbReference>